<proteinExistence type="predicted"/>
<dbReference type="InterPro" id="IPR039532">
    <property type="entry name" value="TetR_C_Firmicutes"/>
</dbReference>
<dbReference type="Proteomes" id="UP001320544">
    <property type="component" value="Chromosome"/>
</dbReference>
<dbReference type="Pfam" id="PF14278">
    <property type="entry name" value="TetR_C_8"/>
    <property type="match status" value="1"/>
</dbReference>
<sequence>MGRQIETRLRFVAALSGVMKECPLEKVKVSHLCEATGISRATFYEYFQDIFDVPTWFWDYLMSRSLYRMGIDQSCFAAHLKKFELLHENKEFFVNAFKCIDYNSVCEHGGRVVKEHILENATANAGRPLTKQELLEIEFYNIGAQYMTRTWVRDGMVELPLQMAELYQKFTPEFLVRYLEPRCPIEADGSSR</sequence>
<dbReference type="EMBL" id="AP025564">
    <property type="protein sequence ID" value="BDE97514.1"/>
    <property type="molecule type" value="Genomic_DNA"/>
</dbReference>
<reference evidence="2 3" key="1">
    <citation type="submission" date="2022-01" db="EMBL/GenBank/DDBJ databases">
        <title>Novel bile acid biosynthetic pathways are enriched in the microbiome of centenarians.</title>
        <authorList>
            <person name="Sato Y."/>
            <person name="Atarashi K."/>
            <person name="Plichta R.D."/>
            <person name="Arai Y."/>
            <person name="Sasajima S."/>
            <person name="Kearney M.S."/>
            <person name="Suda W."/>
            <person name="Takeshita K."/>
            <person name="Sasaki T."/>
            <person name="Okamoto S."/>
            <person name="Skelly N.A."/>
            <person name="Okamura Y."/>
            <person name="Vlamakis H."/>
            <person name="Li Y."/>
            <person name="Tanoue T."/>
            <person name="Takei H."/>
            <person name="Nittono H."/>
            <person name="Narushima S."/>
            <person name="Irie J."/>
            <person name="Itoh H."/>
            <person name="Moriya K."/>
            <person name="Sugiura Y."/>
            <person name="Suematsu M."/>
            <person name="Moritoki N."/>
            <person name="Shibata S."/>
            <person name="Littman R.D."/>
            <person name="Fischbach A.M."/>
            <person name="Uwamino Y."/>
            <person name="Inoue T."/>
            <person name="Honda A."/>
            <person name="Hattori M."/>
            <person name="Murai T."/>
            <person name="Xavier J.R."/>
            <person name="Hirose N."/>
            <person name="Honda K."/>
        </authorList>
    </citation>
    <scope>NUCLEOTIDE SEQUENCE [LARGE SCALE GENOMIC DNA]</scope>
    <source>
        <strain evidence="2 3">CE91-St30</strain>
    </source>
</reference>
<evidence type="ECO:0000313" key="3">
    <source>
        <dbReference type="Proteomes" id="UP001320544"/>
    </source>
</evidence>
<dbReference type="Gene3D" id="1.10.357.10">
    <property type="entry name" value="Tetracycline Repressor, domain 2"/>
    <property type="match status" value="1"/>
</dbReference>
<name>A0ABN6MJQ7_9ACTN</name>
<evidence type="ECO:0000259" key="1">
    <source>
        <dbReference type="Pfam" id="PF14278"/>
    </source>
</evidence>
<dbReference type="InterPro" id="IPR009057">
    <property type="entry name" value="Homeodomain-like_sf"/>
</dbReference>
<accession>A0ABN6MJQ7</accession>
<dbReference type="RefSeq" id="WP_244386834.1">
    <property type="nucleotide sequence ID" value="NZ_AP025564.1"/>
</dbReference>
<feature type="domain" description="Transcriptional regulator TetR C-terminal Firmicutes type" evidence="1">
    <location>
        <begin position="80"/>
        <end position="170"/>
    </location>
</feature>
<protein>
    <recommendedName>
        <fullName evidence="1">Transcriptional regulator TetR C-terminal Firmicutes type domain-containing protein</fullName>
    </recommendedName>
</protein>
<dbReference type="SUPFAM" id="SSF46689">
    <property type="entry name" value="Homeodomain-like"/>
    <property type="match status" value="1"/>
</dbReference>
<gene>
    <name evidence="2" type="ORF">CE91St30_28470</name>
</gene>
<keyword evidence="3" id="KW-1185">Reference proteome</keyword>
<organism evidence="2 3">
    <name type="scientific">Raoultibacter timonensis</name>
    <dbReference type="NCBI Taxonomy" id="1907662"/>
    <lineage>
        <taxon>Bacteria</taxon>
        <taxon>Bacillati</taxon>
        <taxon>Actinomycetota</taxon>
        <taxon>Coriobacteriia</taxon>
        <taxon>Eggerthellales</taxon>
        <taxon>Eggerthellaceae</taxon>
        <taxon>Raoultibacter</taxon>
    </lineage>
</organism>
<evidence type="ECO:0000313" key="2">
    <source>
        <dbReference type="EMBL" id="BDE97514.1"/>
    </source>
</evidence>